<dbReference type="PRINTS" id="PR01651">
    <property type="entry name" value="SECGEXPORT"/>
</dbReference>
<evidence type="ECO:0000256" key="3">
    <source>
        <dbReference type="ARBA" id="ARBA00017876"/>
    </source>
</evidence>
<organism evidence="14 15">
    <name type="scientific">Croceicoccus marinus</name>
    <dbReference type="NCBI Taxonomy" id="450378"/>
    <lineage>
        <taxon>Bacteria</taxon>
        <taxon>Pseudomonadati</taxon>
        <taxon>Pseudomonadota</taxon>
        <taxon>Alphaproteobacteria</taxon>
        <taxon>Sphingomonadales</taxon>
        <taxon>Erythrobacteraceae</taxon>
        <taxon>Croceicoccus</taxon>
    </lineage>
</organism>
<evidence type="ECO:0000256" key="5">
    <source>
        <dbReference type="ARBA" id="ARBA00022475"/>
    </source>
</evidence>
<keyword evidence="4 12" id="KW-0813">Transport</keyword>
<dbReference type="GO" id="GO:0015450">
    <property type="term" value="F:protein-transporting ATPase activity"/>
    <property type="evidence" value="ECO:0007669"/>
    <property type="project" value="UniProtKB-UniRule"/>
</dbReference>
<keyword evidence="6 12" id="KW-0812">Transmembrane</keyword>
<keyword evidence="7 12" id="KW-0653">Protein transport</keyword>
<reference evidence="14 15" key="1">
    <citation type="submission" date="2020-08" db="EMBL/GenBank/DDBJ databases">
        <authorList>
            <person name="Liu G."/>
            <person name="Sun C."/>
        </authorList>
    </citation>
    <scope>NUCLEOTIDE SEQUENCE [LARGE SCALE GENOMIC DNA]</scope>
    <source>
        <strain evidence="14 15">OT19</strain>
    </source>
</reference>
<evidence type="ECO:0000256" key="8">
    <source>
        <dbReference type="ARBA" id="ARBA00022989"/>
    </source>
</evidence>
<feature type="transmembrane region" description="Helical" evidence="12">
    <location>
        <begin position="53"/>
        <end position="74"/>
    </location>
</feature>
<evidence type="ECO:0000256" key="11">
    <source>
        <dbReference type="ARBA" id="ARBA00025182"/>
    </source>
</evidence>
<evidence type="ECO:0000256" key="10">
    <source>
        <dbReference type="ARBA" id="ARBA00023136"/>
    </source>
</evidence>
<comment type="subcellular location">
    <subcellularLocation>
        <location evidence="1 12">Cell membrane</location>
        <topology evidence="1 12">Multi-pass membrane protein</topology>
    </subcellularLocation>
</comment>
<dbReference type="EMBL" id="CP060052">
    <property type="protein sequence ID" value="QNE04353.1"/>
    <property type="molecule type" value="Genomic_DNA"/>
</dbReference>
<sequence length="131" mass="12475">MSLFLFLTIVQAIVGAALVGAILMQQSEGGGLGVGGSPSGLMSARGAANFMTRATGILAVLFVVLSIILAALAVETTQGSEIDTSLDRSIPAVAPDPLAPAAPATAPAPAGAPAGEGAPAAGGDPLAGAAE</sequence>
<dbReference type="GO" id="GO:0065002">
    <property type="term" value="P:intracellular protein transmembrane transport"/>
    <property type="evidence" value="ECO:0007669"/>
    <property type="project" value="TreeGrafter"/>
</dbReference>
<evidence type="ECO:0000256" key="9">
    <source>
        <dbReference type="ARBA" id="ARBA00023010"/>
    </source>
</evidence>
<evidence type="ECO:0000256" key="4">
    <source>
        <dbReference type="ARBA" id="ARBA00022448"/>
    </source>
</evidence>
<evidence type="ECO:0000256" key="6">
    <source>
        <dbReference type="ARBA" id="ARBA00022692"/>
    </source>
</evidence>
<gene>
    <name evidence="14" type="primary">secG</name>
    <name evidence="14" type="ORF">H4O24_10205</name>
</gene>
<protein>
    <recommendedName>
        <fullName evidence="3 12">Protein-export membrane protein SecG</fullName>
    </recommendedName>
</protein>
<name>A0A7G6VRI8_9SPHN</name>
<comment type="caution">
    <text evidence="12">Lacks conserved residue(s) required for the propagation of feature annotation.</text>
</comment>
<dbReference type="GO" id="GO:0005886">
    <property type="term" value="C:plasma membrane"/>
    <property type="evidence" value="ECO:0007669"/>
    <property type="project" value="UniProtKB-SubCell"/>
</dbReference>
<comment type="function">
    <text evidence="11 12">Involved in protein export. Participates in an early event of protein translocation.</text>
</comment>
<evidence type="ECO:0000256" key="7">
    <source>
        <dbReference type="ARBA" id="ARBA00022927"/>
    </source>
</evidence>
<dbReference type="GO" id="GO:0043952">
    <property type="term" value="P:protein transport by the Sec complex"/>
    <property type="evidence" value="ECO:0007669"/>
    <property type="project" value="TreeGrafter"/>
</dbReference>
<dbReference type="AlphaFoldDB" id="A0A7G6VRI8"/>
<dbReference type="PANTHER" id="PTHR34182:SF1">
    <property type="entry name" value="PROTEIN-EXPORT MEMBRANE PROTEIN SECG"/>
    <property type="match status" value="1"/>
</dbReference>
<evidence type="ECO:0000256" key="1">
    <source>
        <dbReference type="ARBA" id="ARBA00004651"/>
    </source>
</evidence>
<evidence type="ECO:0000313" key="15">
    <source>
        <dbReference type="Proteomes" id="UP000515297"/>
    </source>
</evidence>
<dbReference type="InterPro" id="IPR004692">
    <property type="entry name" value="SecG"/>
</dbReference>
<proteinExistence type="inferred from homology"/>
<evidence type="ECO:0000313" key="14">
    <source>
        <dbReference type="EMBL" id="QNE04353.1"/>
    </source>
</evidence>
<evidence type="ECO:0000256" key="2">
    <source>
        <dbReference type="ARBA" id="ARBA00008445"/>
    </source>
</evidence>
<feature type="region of interest" description="Disordered" evidence="13">
    <location>
        <begin position="93"/>
        <end position="131"/>
    </location>
</feature>
<evidence type="ECO:0000256" key="13">
    <source>
        <dbReference type="SAM" id="MobiDB-lite"/>
    </source>
</evidence>
<dbReference type="Pfam" id="PF03840">
    <property type="entry name" value="SecG"/>
    <property type="match status" value="1"/>
</dbReference>
<keyword evidence="10 12" id="KW-0472">Membrane</keyword>
<dbReference type="Proteomes" id="UP000515297">
    <property type="component" value="Chromosome"/>
</dbReference>
<accession>A0A7G6VRI8</accession>
<dbReference type="RefSeq" id="WP_185883640.1">
    <property type="nucleotide sequence ID" value="NZ_CP060052.1"/>
</dbReference>
<dbReference type="GO" id="GO:0009306">
    <property type="term" value="P:protein secretion"/>
    <property type="evidence" value="ECO:0007669"/>
    <property type="project" value="UniProtKB-UniRule"/>
</dbReference>
<evidence type="ECO:0000256" key="12">
    <source>
        <dbReference type="RuleBase" id="RU365087"/>
    </source>
</evidence>
<dbReference type="PANTHER" id="PTHR34182">
    <property type="entry name" value="PROTEIN-EXPORT MEMBRANE PROTEIN SECG"/>
    <property type="match status" value="1"/>
</dbReference>
<keyword evidence="9 12" id="KW-0811">Translocation</keyword>
<keyword evidence="8 12" id="KW-1133">Transmembrane helix</keyword>
<keyword evidence="5 12" id="KW-1003">Cell membrane</keyword>
<dbReference type="NCBIfam" id="TIGR00810">
    <property type="entry name" value="secG"/>
    <property type="match status" value="1"/>
</dbReference>
<comment type="similarity">
    <text evidence="2 12">Belongs to the SecG family.</text>
</comment>